<evidence type="ECO:0000256" key="1">
    <source>
        <dbReference type="SAM" id="MobiDB-lite"/>
    </source>
</evidence>
<feature type="compositionally biased region" description="Basic and acidic residues" evidence="1">
    <location>
        <begin position="50"/>
        <end position="61"/>
    </location>
</feature>
<dbReference type="EMBL" id="CAKOGP040000624">
    <property type="protein sequence ID" value="CAJ1937271.1"/>
    <property type="molecule type" value="Genomic_DNA"/>
</dbReference>
<reference evidence="2" key="1">
    <citation type="submission" date="2023-08" db="EMBL/GenBank/DDBJ databases">
        <authorList>
            <person name="Audoor S."/>
            <person name="Bilcke G."/>
        </authorList>
    </citation>
    <scope>NUCLEOTIDE SEQUENCE</scope>
</reference>
<sequence>MNNKTIHILRCSIARRPLKRRSHATFASGHHRSIQPTPPRPPPQQTTRPPKNDHVFPNIERRNCSTVSTLRGFSSQRSETSTKEREPIVTDEGVILHQADPSDNDGQGLVWGSVLWPSGVSLSKYLYYRYSNDATITKNGDSCRPLRVLELGCGTGIVGLTLAKGLPPTVISRVSLTDSESALWSLLRKNIDCNVVPNAISTGGATSSSSSSLRHDQQKEKRVVIHGLDWRDPSTFLPARDFDLVVAADVLYSGMDKLFARALASHLARDHNEAFVACPFRKDSPLEGFFGACHRLGLNVERLEDKEGRATGAHFGMDAFQVFSSNEFVPLEESSNMEHVTASPSFAPENEQSVQIFRIYRSKGRPEDAIRIRRASRI</sequence>
<dbReference type="PANTHER" id="PTHR14614:SF130">
    <property type="entry name" value="PROTEIN-LYSINE N-METHYLTRANSFERASE EEF2KMT"/>
    <property type="match status" value="1"/>
</dbReference>
<accession>A0AAD2FK88</accession>
<evidence type="ECO:0008006" key="4">
    <source>
        <dbReference type="Google" id="ProtNLM"/>
    </source>
</evidence>
<dbReference type="SUPFAM" id="SSF53335">
    <property type="entry name" value="S-adenosyl-L-methionine-dependent methyltransferases"/>
    <property type="match status" value="1"/>
</dbReference>
<dbReference type="Gene3D" id="3.40.50.150">
    <property type="entry name" value="Vaccinia Virus protein VP39"/>
    <property type="match status" value="1"/>
</dbReference>
<comment type="caution">
    <text evidence="2">The sequence shown here is derived from an EMBL/GenBank/DDBJ whole genome shotgun (WGS) entry which is preliminary data.</text>
</comment>
<feature type="compositionally biased region" description="Basic residues" evidence="1">
    <location>
        <begin position="19"/>
        <end position="33"/>
    </location>
</feature>
<dbReference type="CDD" id="cd02440">
    <property type="entry name" value="AdoMet_MTases"/>
    <property type="match status" value="1"/>
</dbReference>
<evidence type="ECO:0000313" key="2">
    <source>
        <dbReference type="EMBL" id="CAJ1937271.1"/>
    </source>
</evidence>
<proteinExistence type="predicted"/>
<dbReference type="Pfam" id="PF10294">
    <property type="entry name" value="Methyltransf_16"/>
    <property type="match status" value="1"/>
</dbReference>
<feature type="compositionally biased region" description="Polar residues" evidence="1">
    <location>
        <begin position="67"/>
        <end position="79"/>
    </location>
</feature>
<dbReference type="Proteomes" id="UP001295423">
    <property type="component" value="Unassembled WGS sequence"/>
</dbReference>
<dbReference type="AlphaFoldDB" id="A0AAD2FK88"/>
<feature type="region of interest" description="Disordered" evidence="1">
    <location>
        <begin position="19"/>
        <end position="61"/>
    </location>
</feature>
<organism evidence="2 3">
    <name type="scientific">Cylindrotheca closterium</name>
    <dbReference type="NCBI Taxonomy" id="2856"/>
    <lineage>
        <taxon>Eukaryota</taxon>
        <taxon>Sar</taxon>
        <taxon>Stramenopiles</taxon>
        <taxon>Ochrophyta</taxon>
        <taxon>Bacillariophyta</taxon>
        <taxon>Bacillariophyceae</taxon>
        <taxon>Bacillariophycidae</taxon>
        <taxon>Bacillariales</taxon>
        <taxon>Bacillariaceae</taxon>
        <taxon>Cylindrotheca</taxon>
    </lineage>
</organism>
<evidence type="ECO:0000313" key="3">
    <source>
        <dbReference type="Proteomes" id="UP001295423"/>
    </source>
</evidence>
<keyword evidence="3" id="KW-1185">Reference proteome</keyword>
<gene>
    <name evidence="2" type="ORF">CYCCA115_LOCUS5584</name>
</gene>
<dbReference type="InterPro" id="IPR019410">
    <property type="entry name" value="Methyltransf_16"/>
</dbReference>
<dbReference type="PANTHER" id="PTHR14614">
    <property type="entry name" value="HEPATOCELLULAR CARCINOMA-ASSOCIATED ANTIGEN"/>
    <property type="match status" value="1"/>
</dbReference>
<dbReference type="InterPro" id="IPR029063">
    <property type="entry name" value="SAM-dependent_MTases_sf"/>
</dbReference>
<feature type="region of interest" description="Disordered" evidence="1">
    <location>
        <begin position="67"/>
        <end position="86"/>
    </location>
</feature>
<protein>
    <recommendedName>
        <fullName evidence="4">Calmodulin-lysine N-methyltransferase</fullName>
    </recommendedName>
</protein>
<name>A0AAD2FK88_9STRA</name>